<protein>
    <submittedName>
        <fullName evidence="18">E3 ubiquitin-protein ligase</fullName>
    </submittedName>
</protein>
<dbReference type="GO" id="GO:0032586">
    <property type="term" value="C:protein storage vacuole membrane"/>
    <property type="evidence" value="ECO:0007669"/>
    <property type="project" value="UniProtKB-SubCell"/>
</dbReference>
<dbReference type="InterPro" id="IPR003137">
    <property type="entry name" value="PA_domain"/>
</dbReference>
<sequence>MCVRRNVEERPTMKEVEVELEIVWRKSNQQHEHLTDQNLEEKPFLLHDLTSAQEKREPKRIFFVCENLLEMSTTNCLIGRRFASLVVVLICFFVGTANGSVVLIGRNLTMSFDDTEAAFGLEIEEPGTRGLLYVAEPFDACAPLTTQLVNSSRSKFVLIRRGGCTFDEKVRRAQDAGFDLAIVYDDAYHKHLITMAGDSDDINISAIFISLESGETLAKYTGNTDIDIIITPAYRISAWSATTIFFVSLLAVCSLAGTCCFMRRQRHERLELPRFFRPSAGDTTQQDGMSSHLVKAMPCVVYDPTMERNGTNATCVICLEDYVTGDRLRLLPCKHKFHIPCIDSWLMKWRTFCPVCKHDARISSQDPPATESTPLLSLQLPPFPALTSANPSLAHFLPFSNYFSFINRTTLSRILQRGSSSNSTPPLSVG</sequence>
<keyword evidence="4" id="KW-0479">Metal-binding</keyword>
<dbReference type="Pfam" id="PF02225">
    <property type="entry name" value="PA"/>
    <property type="match status" value="1"/>
</dbReference>
<evidence type="ECO:0000256" key="2">
    <source>
        <dbReference type="ARBA" id="ARBA00022554"/>
    </source>
</evidence>
<keyword evidence="11" id="KW-1015">Disulfide bond</keyword>
<dbReference type="SUPFAM" id="SSF52025">
    <property type="entry name" value="PA domain"/>
    <property type="match status" value="1"/>
</dbReference>
<dbReference type="Gene3D" id="3.50.30.30">
    <property type="match status" value="1"/>
</dbReference>
<evidence type="ECO:0000256" key="16">
    <source>
        <dbReference type="SAM" id="Phobius"/>
    </source>
</evidence>
<evidence type="ECO:0000256" key="8">
    <source>
        <dbReference type="ARBA" id="ARBA00022927"/>
    </source>
</evidence>
<dbReference type="Pfam" id="PF13639">
    <property type="entry name" value="zf-RING_2"/>
    <property type="match status" value="1"/>
</dbReference>
<keyword evidence="9 16" id="KW-1133">Transmembrane helix</keyword>
<keyword evidence="19" id="KW-1185">Reference proteome</keyword>
<evidence type="ECO:0000256" key="7">
    <source>
        <dbReference type="ARBA" id="ARBA00022833"/>
    </source>
</evidence>
<keyword evidence="12" id="KW-0325">Glycoprotein</keyword>
<gene>
    <name evidence="18" type="ORF">LUZ62_086254</name>
</gene>
<evidence type="ECO:0000256" key="12">
    <source>
        <dbReference type="ARBA" id="ARBA00023180"/>
    </source>
</evidence>
<evidence type="ECO:0000256" key="6">
    <source>
        <dbReference type="ARBA" id="ARBA00022771"/>
    </source>
</evidence>
<evidence type="ECO:0000256" key="10">
    <source>
        <dbReference type="ARBA" id="ARBA00023136"/>
    </source>
</evidence>
<dbReference type="SMART" id="SM00184">
    <property type="entry name" value="RING"/>
    <property type="match status" value="1"/>
</dbReference>
<dbReference type="FunFam" id="3.50.30.30:FF:000020">
    <property type="entry name" value="Receptor homology region transmembrane domain-and RING domain-containing protein 2"/>
    <property type="match status" value="1"/>
</dbReference>
<dbReference type="InterPro" id="IPR044744">
    <property type="entry name" value="ZNRF4/RNF13/RNF167_PA"/>
</dbReference>
<dbReference type="InterPro" id="IPR001841">
    <property type="entry name" value="Znf_RING"/>
</dbReference>
<keyword evidence="6 15" id="KW-0863">Zinc-finger</keyword>
<dbReference type="EMBL" id="JAMFTS010000005">
    <property type="protein sequence ID" value="KAJ4751849.1"/>
    <property type="molecule type" value="Genomic_DNA"/>
</dbReference>
<accession>A0AAV8C949</accession>
<dbReference type="PROSITE" id="PS50089">
    <property type="entry name" value="ZF_RING_2"/>
    <property type="match status" value="1"/>
</dbReference>
<evidence type="ECO:0000256" key="1">
    <source>
        <dbReference type="ARBA" id="ARBA00022448"/>
    </source>
</evidence>
<proteinExistence type="predicted"/>
<keyword evidence="8" id="KW-0653">Protein transport</keyword>
<dbReference type="PANTHER" id="PTHR47168">
    <property type="entry name" value="RING ZINC FINGER DOMAIN SUPERFAMILY PROTEIN-RELATED"/>
    <property type="match status" value="1"/>
</dbReference>
<dbReference type="InterPro" id="IPR013083">
    <property type="entry name" value="Znf_RING/FYVE/PHD"/>
</dbReference>
<keyword evidence="1" id="KW-0813">Transport</keyword>
<name>A0AAV8C949_9POAL</name>
<evidence type="ECO:0000256" key="5">
    <source>
        <dbReference type="ARBA" id="ARBA00022729"/>
    </source>
</evidence>
<keyword evidence="2" id="KW-0926">Vacuole</keyword>
<evidence type="ECO:0000256" key="13">
    <source>
        <dbReference type="ARBA" id="ARBA00046288"/>
    </source>
</evidence>
<evidence type="ECO:0000256" key="11">
    <source>
        <dbReference type="ARBA" id="ARBA00023157"/>
    </source>
</evidence>
<evidence type="ECO:0000256" key="3">
    <source>
        <dbReference type="ARBA" id="ARBA00022692"/>
    </source>
</evidence>
<dbReference type="Proteomes" id="UP001140206">
    <property type="component" value="Chromosome 5"/>
</dbReference>
<keyword evidence="7" id="KW-0862">Zinc</keyword>
<dbReference type="FunFam" id="3.30.40.10:FF:000388">
    <property type="entry name" value="Putative RING zinc finger domain superfamily protein"/>
    <property type="match status" value="1"/>
</dbReference>
<feature type="domain" description="RING-type" evidence="17">
    <location>
        <begin position="315"/>
        <end position="357"/>
    </location>
</feature>
<evidence type="ECO:0000256" key="14">
    <source>
        <dbReference type="ARBA" id="ARBA00060484"/>
    </source>
</evidence>
<dbReference type="Gene3D" id="3.30.40.10">
    <property type="entry name" value="Zinc/RING finger domain, C3HC4 (zinc finger)"/>
    <property type="match status" value="1"/>
</dbReference>
<dbReference type="SUPFAM" id="SSF57850">
    <property type="entry name" value="RING/U-box"/>
    <property type="match status" value="1"/>
</dbReference>
<evidence type="ECO:0000313" key="19">
    <source>
        <dbReference type="Proteomes" id="UP001140206"/>
    </source>
</evidence>
<reference evidence="18" key="1">
    <citation type="submission" date="2022-08" db="EMBL/GenBank/DDBJ databases">
        <authorList>
            <person name="Marques A."/>
        </authorList>
    </citation>
    <scope>NUCLEOTIDE SEQUENCE</scope>
    <source>
        <strain evidence="18">RhyPub2mFocal</strain>
        <tissue evidence="18">Leaves</tissue>
    </source>
</reference>
<feature type="transmembrane region" description="Helical" evidence="16">
    <location>
        <begin position="238"/>
        <end position="262"/>
    </location>
</feature>
<dbReference type="GO" id="GO:0015031">
    <property type="term" value="P:protein transport"/>
    <property type="evidence" value="ECO:0007669"/>
    <property type="project" value="UniProtKB-KW"/>
</dbReference>
<keyword evidence="5" id="KW-0732">Signal</keyword>
<dbReference type="GO" id="GO:0008270">
    <property type="term" value="F:zinc ion binding"/>
    <property type="evidence" value="ECO:0007669"/>
    <property type="project" value="UniProtKB-KW"/>
</dbReference>
<dbReference type="InterPro" id="IPR046450">
    <property type="entry name" value="PA_dom_sf"/>
</dbReference>
<dbReference type="PANTHER" id="PTHR47168:SF5">
    <property type="entry name" value="RING-TYPE DOMAIN-CONTAINING PROTEIN"/>
    <property type="match status" value="1"/>
</dbReference>
<dbReference type="InterPro" id="IPR051653">
    <property type="entry name" value="E3_ligase_sorting_rcpt"/>
</dbReference>
<organism evidence="18 19">
    <name type="scientific">Rhynchospora pubera</name>
    <dbReference type="NCBI Taxonomy" id="906938"/>
    <lineage>
        <taxon>Eukaryota</taxon>
        <taxon>Viridiplantae</taxon>
        <taxon>Streptophyta</taxon>
        <taxon>Embryophyta</taxon>
        <taxon>Tracheophyta</taxon>
        <taxon>Spermatophyta</taxon>
        <taxon>Magnoliopsida</taxon>
        <taxon>Liliopsida</taxon>
        <taxon>Poales</taxon>
        <taxon>Cyperaceae</taxon>
        <taxon>Cyperoideae</taxon>
        <taxon>Rhynchosporeae</taxon>
        <taxon>Rhynchospora</taxon>
    </lineage>
</organism>
<keyword evidence="3 16" id="KW-0812">Transmembrane</keyword>
<dbReference type="AlphaFoldDB" id="A0AAV8C949"/>
<evidence type="ECO:0000259" key="17">
    <source>
        <dbReference type="PROSITE" id="PS50089"/>
    </source>
</evidence>
<evidence type="ECO:0000313" key="18">
    <source>
        <dbReference type="EMBL" id="KAJ4751849.1"/>
    </source>
</evidence>
<keyword evidence="10 16" id="KW-0472">Membrane</keyword>
<comment type="caution">
    <text evidence="18">The sequence shown here is derived from an EMBL/GenBank/DDBJ whole genome shotgun (WGS) entry which is preliminary data.</text>
</comment>
<evidence type="ECO:0000256" key="9">
    <source>
        <dbReference type="ARBA" id="ARBA00022989"/>
    </source>
</evidence>
<dbReference type="GO" id="GO:0012505">
    <property type="term" value="C:endomembrane system"/>
    <property type="evidence" value="ECO:0007669"/>
    <property type="project" value="UniProtKB-SubCell"/>
</dbReference>
<dbReference type="CDD" id="cd02123">
    <property type="entry name" value="PA_C_RZF_like"/>
    <property type="match status" value="1"/>
</dbReference>
<comment type="subcellular location">
    <subcellularLocation>
        <location evidence="13">Endomembrane system</location>
        <topology evidence="13">Single-pass type I membrane protein</topology>
    </subcellularLocation>
    <subcellularLocation>
        <location evidence="14">Protein storage vacuole membrane</location>
    </subcellularLocation>
</comment>
<feature type="transmembrane region" description="Helical" evidence="16">
    <location>
        <begin position="82"/>
        <end position="104"/>
    </location>
</feature>
<evidence type="ECO:0000256" key="15">
    <source>
        <dbReference type="PROSITE-ProRule" id="PRU00175"/>
    </source>
</evidence>
<evidence type="ECO:0000256" key="4">
    <source>
        <dbReference type="ARBA" id="ARBA00022723"/>
    </source>
</evidence>